<organism evidence="1 2">
    <name type="scientific">Rhizopogon vesiculosus</name>
    <dbReference type="NCBI Taxonomy" id="180088"/>
    <lineage>
        <taxon>Eukaryota</taxon>
        <taxon>Fungi</taxon>
        <taxon>Dikarya</taxon>
        <taxon>Basidiomycota</taxon>
        <taxon>Agaricomycotina</taxon>
        <taxon>Agaricomycetes</taxon>
        <taxon>Agaricomycetidae</taxon>
        <taxon>Boletales</taxon>
        <taxon>Suillineae</taxon>
        <taxon>Rhizopogonaceae</taxon>
        <taxon>Rhizopogon</taxon>
    </lineage>
</organism>
<dbReference type="AlphaFoldDB" id="A0A1J8R3N0"/>
<protein>
    <recommendedName>
        <fullName evidence="3">Major facilitator superfamily (MFS) profile domain-containing protein</fullName>
    </recommendedName>
</protein>
<gene>
    <name evidence="1" type="ORF">AZE42_02696</name>
</gene>
<evidence type="ECO:0008006" key="3">
    <source>
        <dbReference type="Google" id="ProtNLM"/>
    </source>
</evidence>
<evidence type="ECO:0000313" key="1">
    <source>
        <dbReference type="EMBL" id="OJA20241.1"/>
    </source>
</evidence>
<comment type="caution">
    <text evidence="1">The sequence shown here is derived from an EMBL/GenBank/DDBJ whole genome shotgun (WGS) entry which is preliminary data.</text>
</comment>
<reference evidence="1 2" key="1">
    <citation type="submission" date="2016-03" db="EMBL/GenBank/DDBJ databases">
        <title>Comparative genomics of the ectomycorrhizal sister species Rhizopogon vinicolor and Rhizopogon vesiculosus (Basidiomycota: Boletales) reveals a divergence of the mating type B locus.</title>
        <authorList>
            <person name="Mujic A.B."/>
            <person name="Kuo A."/>
            <person name="Tritt A."/>
            <person name="Lipzen A."/>
            <person name="Chen C."/>
            <person name="Johnson J."/>
            <person name="Sharma A."/>
            <person name="Barry K."/>
            <person name="Grigoriev I.V."/>
            <person name="Spatafora J.W."/>
        </authorList>
    </citation>
    <scope>NUCLEOTIDE SEQUENCE [LARGE SCALE GENOMIC DNA]</scope>
    <source>
        <strain evidence="1 2">AM-OR11-056</strain>
    </source>
</reference>
<dbReference type="OrthoDB" id="433512at2759"/>
<dbReference type="EMBL" id="LVVM01000662">
    <property type="protein sequence ID" value="OJA20241.1"/>
    <property type="molecule type" value="Genomic_DNA"/>
</dbReference>
<proteinExistence type="predicted"/>
<evidence type="ECO:0000313" key="2">
    <source>
        <dbReference type="Proteomes" id="UP000183567"/>
    </source>
</evidence>
<dbReference type="Proteomes" id="UP000183567">
    <property type="component" value="Unassembled WGS sequence"/>
</dbReference>
<name>A0A1J8R3N0_9AGAM</name>
<sequence length="83" mass="9245">MSRGFILPETRTVQPNQANSALGEYEESSNGKLKPPFVLTYAELKLLGIAGVGFFLDAYDLFIINVRLVSSIHSRSTSLPYFF</sequence>
<accession>A0A1J8R3N0</accession>
<keyword evidence="2" id="KW-1185">Reference proteome</keyword>
<dbReference type="STRING" id="180088.A0A1J8R3N0"/>